<keyword evidence="16" id="KW-1185">Reference proteome</keyword>
<evidence type="ECO:0000256" key="8">
    <source>
        <dbReference type="ARBA" id="ARBA00022840"/>
    </source>
</evidence>
<evidence type="ECO:0000256" key="9">
    <source>
        <dbReference type="ARBA" id="ARBA00022842"/>
    </source>
</evidence>
<evidence type="ECO:0000256" key="1">
    <source>
        <dbReference type="ARBA" id="ARBA00001936"/>
    </source>
</evidence>
<evidence type="ECO:0000259" key="13">
    <source>
        <dbReference type="Pfam" id="PF03281"/>
    </source>
</evidence>
<evidence type="ECO:0000256" key="2">
    <source>
        <dbReference type="ARBA" id="ARBA00001946"/>
    </source>
</evidence>
<keyword evidence="8" id="KW-0067">ATP-binding</keyword>
<evidence type="ECO:0000256" key="7">
    <source>
        <dbReference type="ARBA" id="ARBA00022741"/>
    </source>
</evidence>
<evidence type="ECO:0000259" key="14">
    <source>
        <dbReference type="Pfam" id="PF20266"/>
    </source>
</evidence>
<evidence type="ECO:0000313" key="16">
    <source>
        <dbReference type="Proteomes" id="UP000440578"/>
    </source>
</evidence>
<evidence type="ECO:0000256" key="10">
    <source>
        <dbReference type="ARBA" id="ARBA00023134"/>
    </source>
</evidence>
<dbReference type="PANTHER" id="PTHR10656:SF42">
    <property type="entry name" value="CYCLIC GMP-AMP SYNTHASE-LIKE PROTEIN-RELATED"/>
    <property type="match status" value="1"/>
</dbReference>
<reference evidence="15 16" key="1">
    <citation type="submission" date="2019-07" db="EMBL/GenBank/DDBJ databases">
        <title>Draft genome assembly of a fouling barnacle, Amphibalanus amphitrite (Darwin, 1854): The first reference genome for Thecostraca.</title>
        <authorList>
            <person name="Kim W."/>
        </authorList>
    </citation>
    <scope>NUCLEOTIDE SEQUENCE [LARGE SCALE GENOMIC DNA]</scope>
    <source>
        <strain evidence="15">SNU_AA5</strain>
        <tissue evidence="15">Soma without cirri and trophi</tissue>
    </source>
</reference>
<keyword evidence="9" id="KW-0460">Magnesium</keyword>
<dbReference type="Pfam" id="PF20266">
    <property type="entry name" value="Mab-21_C"/>
    <property type="match status" value="1"/>
</dbReference>
<evidence type="ECO:0000256" key="6">
    <source>
        <dbReference type="ARBA" id="ARBA00022723"/>
    </source>
</evidence>
<comment type="similarity">
    <text evidence="3">Belongs to the mab-21 family.</text>
</comment>
<keyword evidence="5" id="KW-0548">Nucleotidyltransferase</keyword>
<dbReference type="InterPro" id="IPR046906">
    <property type="entry name" value="Mab-21_HhH/H2TH-like"/>
</dbReference>
<dbReference type="InterPro" id="IPR024810">
    <property type="entry name" value="MAB21L/cGLR"/>
</dbReference>
<dbReference type="GO" id="GO:0016779">
    <property type="term" value="F:nucleotidyltransferase activity"/>
    <property type="evidence" value="ECO:0007669"/>
    <property type="project" value="UniProtKB-KW"/>
</dbReference>
<keyword evidence="7" id="KW-0547">Nucleotide-binding</keyword>
<dbReference type="AlphaFoldDB" id="A0A6A4XDD7"/>
<comment type="cofactor">
    <cofactor evidence="2">
        <name>Mg(2+)</name>
        <dbReference type="ChEBI" id="CHEBI:18420"/>
    </cofactor>
</comment>
<feature type="compositionally biased region" description="Polar residues" evidence="12">
    <location>
        <begin position="121"/>
        <end position="133"/>
    </location>
</feature>
<proteinExistence type="inferred from homology"/>
<evidence type="ECO:0000256" key="3">
    <source>
        <dbReference type="ARBA" id="ARBA00008307"/>
    </source>
</evidence>
<feature type="compositionally biased region" description="Basic residues" evidence="12">
    <location>
        <begin position="496"/>
        <end position="511"/>
    </location>
</feature>
<dbReference type="EMBL" id="VIIS01000175">
    <property type="protein sequence ID" value="KAF0312352.1"/>
    <property type="molecule type" value="Genomic_DNA"/>
</dbReference>
<dbReference type="Pfam" id="PF03281">
    <property type="entry name" value="Mab-21"/>
    <property type="match status" value="1"/>
</dbReference>
<feature type="region of interest" description="Disordered" evidence="12">
    <location>
        <begin position="114"/>
        <end position="139"/>
    </location>
</feature>
<evidence type="ECO:0000256" key="11">
    <source>
        <dbReference type="ARBA" id="ARBA00023211"/>
    </source>
</evidence>
<evidence type="ECO:0000256" key="4">
    <source>
        <dbReference type="ARBA" id="ARBA00022679"/>
    </source>
</evidence>
<comment type="caution">
    <text evidence="15">The sequence shown here is derived from an EMBL/GenBank/DDBJ whole genome shotgun (WGS) entry which is preliminary data.</text>
</comment>
<feature type="region of interest" description="Disordered" evidence="12">
    <location>
        <begin position="488"/>
        <end position="511"/>
    </location>
</feature>
<dbReference type="OrthoDB" id="6119992at2759"/>
<dbReference type="InterPro" id="IPR046903">
    <property type="entry name" value="Mab-21-like_nuc_Trfase"/>
</dbReference>
<organism evidence="15 16">
    <name type="scientific">Amphibalanus amphitrite</name>
    <name type="common">Striped barnacle</name>
    <name type="synonym">Balanus amphitrite</name>
    <dbReference type="NCBI Taxonomy" id="1232801"/>
    <lineage>
        <taxon>Eukaryota</taxon>
        <taxon>Metazoa</taxon>
        <taxon>Ecdysozoa</taxon>
        <taxon>Arthropoda</taxon>
        <taxon>Crustacea</taxon>
        <taxon>Multicrustacea</taxon>
        <taxon>Cirripedia</taxon>
        <taxon>Thoracica</taxon>
        <taxon>Thoracicalcarea</taxon>
        <taxon>Balanomorpha</taxon>
        <taxon>Balanoidea</taxon>
        <taxon>Balanidae</taxon>
        <taxon>Amphibalaninae</taxon>
        <taxon>Amphibalanus</taxon>
    </lineage>
</organism>
<sequence>MGARHSSPPVSDEQADATCELLVAMLQSREAARLARGFTGRFAASSFGLKVLRLAEGQPAPQCACADLSQLIVERVYSSGSIPEGNDVRLREPFGSSDADVMFQLGPVRVADLSEQRPDGLNQSETAGSSYNDATEGHQETAGRPGFVLLHHQRRPQCRHRERLLFSAGSAVRLLADLGREAADGRPGRLDRAGPSLAVNFWDQYHIDLVACVRCPSWPSAEFAGRQRPSGWPPADLVRRLCRMGVLLVPVGARGTKAERHQWRLSFSQLEHTALRALTPEQRACLTALKYCKAALGRSVAAVKSYYLKTAVLWLSERHGADWWAGPGAARRALLAVLSWVEAAARAGRLPCYFWSEVDALGGRSWAERRRLVRHVAALRRHLLAAGVVLCGSRLVQWQRQGAMPADLAPLVSRLGSQDPASAAQLRPTDYRAVLRGNNITLDQLRELTQGEAIWPDEQTITIPPVSMNNLLSGYLLVNNGPRGVTCPASLPPPGRRSHGASARRAKLRRQ</sequence>
<dbReference type="SMART" id="SM01265">
    <property type="entry name" value="Mab-21"/>
    <property type="match status" value="1"/>
</dbReference>
<comment type="cofactor">
    <cofactor evidence="1">
        <name>Mn(2+)</name>
        <dbReference type="ChEBI" id="CHEBI:29035"/>
    </cofactor>
</comment>
<feature type="domain" description="Mab-21-like nucleotidyltransferase" evidence="13">
    <location>
        <begin position="202"/>
        <end position="275"/>
    </location>
</feature>
<dbReference type="GO" id="GO:0005524">
    <property type="term" value="F:ATP binding"/>
    <property type="evidence" value="ECO:0007669"/>
    <property type="project" value="UniProtKB-KW"/>
</dbReference>
<dbReference type="Gene3D" id="1.10.1410.40">
    <property type="match status" value="1"/>
</dbReference>
<gene>
    <name evidence="15" type="ORF">FJT64_016869</name>
</gene>
<dbReference type="GO" id="GO:0046872">
    <property type="term" value="F:metal ion binding"/>
    <property type="evidence" value="ECO:0007669"/>
    <property type="project" value="UniProtKB-KW"/>
</dbReference>
<accession>A0A6A4XDD7</accession>
<keyword evidence="6" id="KW-0479">Metal-binding</keyword>
<keyword evidence="10" id="KW-0342">GTP-binding</keyword>
<dbReference type="Proteomes" id="UP000440578">
    <property type="component" value="Unassembled WGS sequence"/>
</dbReference>
<protein>
    <submittedName>
        <fullName evidence="15">Uncharacterized protein</fullName>
    </submittedName>
</protein>
<keyword evidence="4" id="KW-0808">Transferase</keyword>
<dbReference type="PANTHER" id="PTHR10656">
    <property type="entry name" value="CELL FATE DETERMINING PROTEIN MAB21-RELATED"/>
    <property type="match status" value="1"/>
</dbReference>
<dbReference type="GO" id="GO:0005525">
    <property type="term" value="F:GTP binding"/>
    <property type="evidence" value="ECO:0007669"/>
    <property type="project" value="UniProtKB-KW"/>
</dbReference>
<evidence type="ECO:0000256" key="5">
    <source>
        <dbReference type="ARBA" id="ARBA00022695"/>
    </source>
</evidence>
<name>A0A6A4XDD7_AMPAM</name>
<evidence type="ECO:0000313" key="15">
    <source>
        <dbReference type="EMBL" id="KAF0312352.1"/>
    </source>
</evidence>
<feature type="domain" description="Mab-21-like HhH/H2TH-like" evidence="14">
    <location>
        <begin position="282"/>
        <end position="376"/>
    </location>
</feature>
<keyword evidence="11" id="KW-0464">Manganese</keyword>
<evidence type="ECO:0000256" key="12">
    <source>
        <dbReference type="SAM" id="MobiDB-lite"/>
    </source>
</evidence>